<evidence type="ECO:0000313" key="1">
    <source>
        <dbReference type="EMBL" id="RHZ75775.1"/>
    </source>
</evidence>
<reference evidence="1 2" key="1">
    <citation type="submission" date="2018-08" db="EMBL/GenBank/DDBJ databases">
        <title>Genome and evolution of the arbuscular mycorrhizal fungus Diversispora epigaea (formerly Glomus versiforme) and its bacterial endosymbionts.</title>
        <authorList>
            <person name="Sun X."/>
            <person name="Fei Z."/>
            <person name="Harrison M."/>
        </authorList>
    </citation>
    <scope>NUCLEOTIDE SEQUENCE [LARGE SCALE GENOMIC DNA]</scope>
    <source>
        <strain evidence="1 2">IT104</strain>
    </source>
</reference>
<comment type="caution">
    <text evidence="1">The sequence shown here is derived from an EMBL/GenBank/DDBJ whole genome shotgun (WGS) entry which is preliminary data.</text>
</comment>
<organism evidence="1 2">
    <name type="scientific">Diversispora epigaea</name>
    <dbReference type="NCBI Taxonomy" id="1348612"/>
    <lineage>
        <taxon>Eukaryota</taxon>
        <taxon>Fungi</taxon>
        <taxon>Fungi incertae sedis</taxon>
        <taxon>Mucoromycota</taxon>
        <taxon>Glomeromycotina</taxon>
        <taxon>Glomeromycetes</taxon>
        <taxon>Diversisporales</taxon>
        <taxon>Diversisporaceae</taxon>
        <taxon>Diversispora</taxon>
    </lineage>
</organism>
<name>A0A397IIS4_9GLOM</name>
<gene>
    <name evidence="1" type="ORF">Glove_209g29</name>
</gene>
<dbReference type="AlphaFoldDB" id="A0A397IIS4"/>
<dbReference type="EMBL" id="PQFF01000196">
    <property type="protein sequence ID" value="RHZ75775.1"/>
    <property type="molecule type" value="Genomic_DNA"/>
</dbReference>
<proteinExistence type="predicted"/>
<sequence>MFLIIGSNDYDLKWKENKKNNNEKDEYKEENNSSFIEDEKLFVHKATMDTSEQKVKTILTTTKEKTTKEE</sequence>
<dbReference type="Proteomes" id="UP000266861">
    <property type="component" value="Unassembled WGS sequence"/>
</dbReference>
<protein>
    <submittedName>
        <fullName evidence="1">Uncharacterized protein</fullName>
    </submittedName>
</protein>
<keyword evidence="2" id="KW-1185">Reference proteome</keyword>
<evidence type="ECO:0000313" key="2">
    <source>
        <dbReference type="Proteomes" id="UP000266861"/>
    </source>
</evidence>
<accession>A0A397IIS4</accession>